<feature type="chain" id="PRO_5045394089" evidence="1">
    <location>
        <begin position="23"/>
        <end position="252"/>
    </location>
</feature>
<feature type="signal peptide" evidence="1">
    <location>
        <begin position="1"/>
        <end position="22"/>
    </location>
</feature>
<organism evidence="2 3">
    <name type="scientific">Halopseudomonas salina</name>
    <dbReference type="NCBI Taxonomy" id="1323744"/>
    <lineage>
        <taxon>Bacteria</taxon>
        <taxon>Pseudomonadati</taxon>
        <taxon>Pseudomonadota</taxon>
        <taxon>Gammaproteobacteria</taxon>
        <taxon>Pseudomonadales</taxon>
        <taxon>Pseudomonadaceae</taxon>
        <taxon>Halopseudomonas</taxon>
    </lineage>
</organism>
<comment type="caution">
    <text evidence="2">The sequence shown here is derived from an EMBL/GenBank/DDBJ whole genome shotgun (WGS) entry which is preliminary data.</text>
</comment>
<evidence type="ECO:0000256" key="1">
    <source>
        <dbReference type="SAM" id="SignalP"/>
    </source>
</evidence>
<evidence type="ECO:0000313" key="3">
    <source>
        <dbReference type="Proteomes" id="UP000638188"/>
    </source>
</evidence>
<reference evidence="3" key="1">
    <citation type="journal article" date="2019" name="Int. J. Syst. Evol. Microbiol.">
        <title>The Global Catalogue of Microorganisms (GCM) 10K type strain sequencing project: providing services to taxonomists for standard genome sequencing and annotation.</title>
        <authorList>
            <consortium name="The Broad Institute Genomics Platform"/>
            <consortium name="The Broad Institute Genome Sequencing Center for Infectious Disease"/>
            <person name="Wu L."/>
            <person name="Ma J."/>
        </authorList>
    </citation>
    <scope>NUCLEOTIDE SEQUENCE [LARGE SCALE GENOMIC DNA]</scope>
    <source>
        <strain evidence="3">CGMCC 1.12482</strain>
    </source>
</reference>
<dbReference type="RefSeq" id="WP_150278785.1">
    <property type="nucleotide sequence ID" value="NZ_BMFF01000006.1"/>
</dbReference>
<dbReference type="EMBL" id="BMFF01000006">
    <property type="protein sequence ID" value="GGD07540.1"/>
    <property type="molecule type" value="Genomic_DNA"/>
</dbReference>
<name>A0ABQ1PYD4_9GAMM</name>
<evidence type="ECO:0000313" key="2">
    <source>
        <dbReference type="EMBL" id="GGD07540.1"/>
    </source>
</evidence>
<dbReference type="Proteomes" id="UP000638188">
    <property type="component" value="Unassembled WGS sequence"/>
</dbReference>
<keyword evidence="3" id="KW-1185">Reference proteome</keyword>
<gene>
    <name evidence="2" type="ORF">GCM10007418_28210</name>
</gene>
<keyword evidence="1" id="KW-0732">Signal</keyword>
<proteinExistence type="predicted"/>
<accession>A0ABQ1PYD4</accession>
<protein>
    <submittedName>
        <fullName evidence="2">Uncharacterized protein</fullName>
    </submittedName>
</protein>
<sequence>MLLRLKGLIVLTLLFLAPFANANLERLQTAHEFRSEGYTVGTYLLIDNNLFERIREPGNRETYREALSRMENLLRQMDSPAQLRVPFDTFVNLIRELEALPGEEAHYGLATVNRIMKAHGDVDSAAAAMYDELKEAASEDLLALHRQSIETSQILTLYQNNMFSSIGVYFLENKEGLFDDLDQSIVSRSDELKKLYPDQAGAFARMDKQYQFIQPRLQNPLYDWVPTIAAFYLQRNIETLNDMAREQVQSGA</sequence>